<dbReference type="RefSeq" id="WP_235121070.1">
    <property type="nucleotide sequence ID" value="NZ_CP090978.1"/>
</dbReference>
<keyword evidence="3" id="KW-1185">Reference proteome</keyword>
<protein>
    <submittedName>
        <fullName evidence="2">Acyl carrier protein</fullName>
    </submittedName>
</protein>
<dbReference type="Gene3D" id="1.10.1200.10">
    <property type="entry name" value="ACP-like"/>
    <property type="match status" value="1"/>
</dbReference>
<dbReference type="InterPro" id="IPR036736">
    <property type="entry name" value="ACP-like_sf"/>
</dbReference>
<name>A0ABY3SKL2_9BACL</name>
<dbReference type="PROSITE" id="PS50075">
    <property type="entry name" value="CARRIER"/>
    <property type="match status" value="1"/>
</dbReference>
<proteinExistence type="predicted"/>
<reference evidence="2 3" key="1">
    <citation type="journal article" date="2024" name="Int. J. Syst. Evol. Microbiol.">
        <title>Paenibacillus hexagrammi sp. nov., a novel bacterium isolated from the gut content of Hexagrammos agrammus.</title>
        <authorList>
            <person name="Jung H.K."/>
            <person name="Kim D.G."/>
            <person name="Zin H."/>
            <person name="Park J."/>
            <person name="Jung H."/>
            <person name="Kim Y.O."/>
            <person name="Kong H.J."/>
            <person name="Kim J.W."/>
            <person name="Kim Y.S."/>
        </authorList>
    </citation>
    <scope>NUCLEOTIDE SEQUENCE [LARGE SCALE GENOMIC DNA]</scope>
    <source>
        <strain evidence="2 3">YPD9-1</strain>
    </source>
</reference>
<feature type="domain" description="Carrier" evidence="1">
    <location>
        <begin position="5"/>
        <end position="81"/>
    </location>
</feature>
<dbReference type="EMBL" id="CP090978">
    <property type="protein sequence ID" value="UJF34496.1"/>
    <property type="molecule type" value="Genomic_DNA"/>
</dbReference>
<dbReference type="Pfam" id="PF00550">
    <property type="entry name" value="PP-binding"/>
    <property type="match status" value="1"/>
</dbReference>
<evidence type="ECO:0000313" key="2">
    <source>
        <dbReference type="EMBL" id="UJF34496.1"/>
    </source>
</evidence>
<dbReference type="Proteomes" id="UP001649230">
    <property type="component" value="Chromosome"/>
</dbReference>
<organism evidence="2 3">
    <name type="scientific">Paenibacillus hexagrammi</name>
    <dbReference type="NCBI Taxonomy" id="2908839"/>
    <lineage>
        <taxon>Bacteria</taxon>
        <taxon>Bacillati</taxon>
        <taxon>Bacillota</taxon>
        <taxon>Bacilli</taxon>
        <taxon>Bacillales</taxon>
        <taxon>Paenibacillaceae</taxon>
        <taxon>Paenibacillus</taxon>
    </lineage>
</organism>
<accession>A0ABY3SKL2</accession>
<dbReference type="SUPFAM" id="SSF47336">
    <property type="entry name" value="ACP-like"/>
    <property type="match status" value="1"/>
</dbReference>
<gene>
    <name evidence="2" type="ORF">L0M14_04735</name>
</gene>
<evidence type="ECO:0000313" key="3">
    <source>
        <dbReference type="Proteomes" id="UP001649230"/>
    </source>
</evidence>
<dbReference type="InterPro" id="IPR009081">
    <property type="entry name" value="PP-bd_ACP"/>
</dbReference>
<evidence type="ECO:0000259" key="1">
    <source>
        <dbReference type="PROSITE" id="PS50075"/>
    </source>
</evidence>
<sequence length="86" mass="9182">MTNMEIKNQIKEALQGLAAGVEQVELNDEVLLSDLGVDSIKYVELLVLIEEGCSITFDESDLGMEGLRSIGDLTALVGKTLAGQVS</sequence>